<dbReference type="KEGG" id="spar:SPRG_06085"/>
<dbReference type="Proteomes" id="UP000030745">
    <property type="component" value="Unassembled WGS sequence"/>
</dbReference>
<name>A0A067CIL7_SAPPC</name>
<dbReference type="Gene3D" id="2.60.110.10">
    <property type="entry name" value="Thaumatin"/>
    <property type="match status" value="1"/>
</dbReference>
<reference evidence="2 3" key="1">
    <citation type="journal article" date="2013" name="PLoS Genet.">
        <title>Distinctive expansion of potential virulence genes in the genome of the oomycete fish pathogen Saprolegnia parasitica.</title>
        <authorList>
            <person name="Jiang R.H."/>
            <person name="de Bruijn I."/>
            <person name="Haas B.J."/>
            <person name="Belmonte R."/>
            <person name="Lobach L."/>
            <person name="Christie J."/>
            <person name="van den Ackerveken G."/>
            <person name="Bottin A."/>
            <person name="Bulone V."/>
            <person name="Diaz-Moreno S.M."/>
            <person name="Dumas B."/>
            <person name="Fan L."/>
            <person name="Gaulin E."/>
            <person name="Govers F."/>
            <person name="Grenville-Briggs L.J."/>
            <person name="Horner N.R."/>
            <person name="Levin J.Z."/>
            <person name="Mammella M."/>
            <person name="Meijer H.J."/>
            <person name="Morris P."/>
            <person name="Nusbaum C."/>
            <person name="Oome S."/>
            <person name="Phillips A.J."/>
            <person name="van Rooyen D."/>
            <person name="Rzeszutek E."/>
            <person name="Saraiva M."/>
            <person name="Secombes C.J."/>
            <person name="Seidl M.F."/>
            <person name="Snel B."/>
            <person name="Stassen J.H."/>
            <person name="Sykes S."/>
            <person name="Tripathy S."/>
            <person name="van den Berg H."/>
            <person name="Vega-Arreguin J.C."/>
            <person name="Wawra S."/>
            <person name="Young S.K."/>
            <person name="Zeng Q."/>
            <person name="Dieguez-Uribeondo J."/>
            <person name="Russ C."/>
            <person name="Tyler B.M."/>
            <person name="van West P."/>
        </authorList>
    </citation>
    <scope>NUCLEOTIDE SEQUENCE [LARGE SCALE GENOMIC DNA]</scope>
    <source>
        <strain evidence="2 3">CBS 223.65</strain>
    </source>
</reference>
<evidence type="ECO:0000256" key="1">
    <source>
        <dbReference type="SAM" id="Phobius"/>
    </source>
</evidence>
<proteinExistence type="predicted"/>
<keyword evidence="1" id="KW-1133">Transmembrane helix</keyword>
<evidence type="ECO:0000313" key="3">
    <source>
        <dbReference type="Proteomes" id="UP000030745"/>
    </source>
</evidence>
<organism evidence="2 3">
    <name type="scientific">Saprolegnia parasitica (strain CBS 223.65)</name>
    <dbReference type="NCBI Taxonomy" id="695850"/>
    <lineage>
        <taxon>Eukaryota</taxon>
        <taxon>Sar</taxon>
        <taxon>Stramenopiles</taxon>
        <taxon>Oomycota</taxon>
        <taxon>Saprolegniomycetes</taxon>
        <taxon>Saprolegniales</taxon>
        <taxon>Saprolegniaceae</taxon>
        <taxon>Saprolegnia</taxon>
    </lineage>
</organism>
<dbReference type="VEuPathDB" id="FungiDB:SPRG_06085"/>
<dbReference type="InterPro" id="IPR037176">
    <property type="entry name" value="Osmotin/thaumatin-like_sf"/>
</dbReference>
<evidence type="ECO:0000313" key="2">
    <source>
        <dbReference type="EMBL" id="KDO29030.1"/>
    </source>
</evidence>
<keyword evidence="1" id="KW-0472">Membrane</keyword>
<dbReference type="GeneID" id="24128450"/>
<sequence>MKAPESPDRLSWSSGMPSITNSLTAWTMPVYEMDGDSTFGETSSGGFTLEIESPRPSRARCWLVTCLCAWLVVCGGASIALVVTLQRTPSASAAPTPATTNGATTTILFVLNQCQDAIDIYYSLDARDDRAVVNGKARITLSGESPANVSVRLGASTNATRFVWQRREAPLASYSITTIDGFNSAMSVKPSSEPGACAAVTCLAPLCSTTAVSCLSTTSLEITFCPVVSA</sequence>
<feature type="transmembrane region" description="Helical" evidence="1">
    <location>
        <begin position="61"/>
        <end position="85"/>
    </location>
</feature>
<accession>A0A067CIL7</accession>
<keyword evidence="3" id="KW-1185">Reference proteome</keyword>
<dbReference type="EMBL" id="KK583208">
    <property type="protein sequence ID" value="KDO29030.1"/>
    <property type="molecule type" value="Genomic_DNA"/>
</dbReference>
<dbReference type="SUPFAM" id="SSF49870">
    <property type="entry name" value="Osmotin, thaumatin-like protein"/>
    <property type="match status" value="1"/>
</dbReference>
<gene>
    <name evidence="2" type="ORF">SPRG_06085</name>
</gene>
<dbReference type="AlphaFoldDB" id="A0A067CIL7"/>
<dbReference type="RefSeq" id="XP_012200200.1">
    <property type="nucleotide sequence ID" value="XM_012344810.1"/>
</dbReference>
<keyword evidence="1" id="KW-0812">Transmembrane</keyword>
<protein>
    <submittedName>
        <fullName evidence="2">Uncharacterized protein</fullName>
    </submittedName>
</protein>